<dbReference type="AlphaFoldDB" id="G7Q9K3"/>
<sequence length="161" mass="17699">MRVLFICVHNSARSQMAEAYLRKFCGEAAEVESAGLDPTSVNPLVVAVMAEEGIDLSGKATRRVFDLFRDGRLFEYVVTVCEESLEGQCPVFPGVTHRLHLPFPDPAGVVGTEAEKLAKVREIRDRIRERMAVLAEEIACCGPRRQERRGDGGEDPPGALS</sequence>
<dbReference type="Pfam" id="PF01451">
    <property type="entry name" value="LMWPc"/>
    <property type="match status" value="1"/>
</dbReference>
<dbReference type="EMBL" id="CM001368">
    <property type="protein sequence ID" value="EHJ48643.1"/>
    <property type="molecule type" value="Genomic_DNA"/>
</dbReference>
<dbReference type="eggNOG" id="COG0394">
    <property type="taxonomic scope" value="Bacteria"/>
</dbReference>
<dbReference type="Gene3D" id="3.40.50.2300">
    <property type="match status" value="1"/>
</dbReference>
<dbReference type="OrthoDB" id="9784339at2"/>
<dbReference type="SMART" id="SM00226">
    <property type="entry name" value="LMWPc"/>
    <property type="match status" value="1"/>
</dbReference>
<dbReference type="CDD" id="cd16345">
    <property type="entry name" value="LMWP_ArsC"/>
    <property type="match status" value="1"/>
</dbReference>
<feature type="domain" description="Phosphotyrosine protein phosphatase I" evidence="2">
    <location>
        <begin position="1"/>
        <end position="137"/>
    </location>
</feature>
<evidence type="ECO:0000259" key="2">
    <source>
        <dbReference type="SMART" id="SM00226"/>
    </source>
</evidence>
<gene>
    <name evidence="3" type="ORF">DFW101_2639</name>
</gene>
<dbReference type="PANTHER" id="PTHR43428:SF1">
    <property type="entry name" value="ARSENATE REDUCTASE"/>
    <property type="match status" value="1"/>
</dbReference>
<organism evidence="3 4">
    <name type="scientific">Solidesulfovibrio carbinoliphilus subsp. oakridgensis</name>
    <dbReference type="NCBI Taxonomy" id="694327"/>
    <lineage>
        <taxon>Bacteria</taxon>
        <taxon>Pseudomonadati</taxon>
        <taxon>Thermodesulfobacteriota</taxon>
        <taxon>Desulfovibrionia</taxon>
        <taxon>Desulfovibrionales</taxon>
        <taxon>Desulfovibrionaceae</taxon>
        <taxon>Solidesulfovibrio</taxon>
    </lineage>
</organism>
<dbReference type="Proteomes" id="UP000004662">
    <property type="component" value="Chromosome"/>
</dbReference>
<protein>
    <submittedName>
        <fullName evidence="3">Protein tyrosine phosphatase</fullName>
    </submittedName>
</protein>
<keyword evidence="1" id="KW-0059">Arsenical resistance</keyword>
<dbReference type="PANTHER" id="PTHR43428">
    <property type="entry name" value="ARSENATE REDUCTASE"/>
    <property type="match status" value="1"/>
</dbReference>
<dbReference type="STRING" id="694327.DFW101_2639"/>
<dbReference type="SUPFAM" id="SSF52788">
    <property type="entry name" value="Phosphotyrosine protein phosphatases I"/>
    <property type="match status" value="1"/>
</dbReference>
<reference evidence="4" key="1">
    <citation type="journal article" date="2015" name="Genome Announc.">
        <title>High-Quality Draft Genome Sequence of Desulfovibrio carbinoliphilus FW-101-2B, an Organic Acid-Oxidizing Sulfate-Reducing Bacterium Isolated from Uranium(VI)-Contaminated Groundwater.</title>
        <authorList>
            <person name="Ramsay B.D."/>
            <person name="Hwang C."/>
            <person name="Woo H.L."/>
            <person name="Carroll S.L."/>
            <person name="Lucas S."/>
            <person name="Han J."/>
            <person name="Lapidus A.L."/>
            <person name="Cheng J.F."/>
            <person name="Goodwin L.A."/>
            <person name="Pitluck S."/>
            <person name="Peters L."/>
            <person name="Chertkov O."/>
            <person name="Held B."/>
            <person name="Detter J.C."/>
            <person name="Han C.S."/>
            <person name="Tapia R."/>
            <person name="Land M.L."/>
            <person name="Hauser L.J."/>
            <person name="Kyrpides N.C."/>
            <person name="Ivanova N.N."/>
            <person name="Mikhailova N."/>
            <person name="Pagani I."/>
            <person name="Woyke T."/>
            <person name="Arkin A.P."/>
            <person name="Dehal P."/>
            <person name="Chivian D."/>
            <person name="Criddle C.S."/>
            <person name="Wu W."/>
            <person name="Chakraborty R."/>
            <person name="Hazen T.C."/>
            <person name="Fields M.W."/>
        </authorList>
    </citation>
    <scope>NUCLEOTIDE SEQUENCE [LARGE SCALE GENOMIC DNA]</scope>
    <source>
        <strain evidence="4">FW-101-2B</strain>
    </source>
</reference>
<evidence type="ECO:0000313" key="4">
    <source>
        <dbReference type="Proteomes" id="UP000004662"/>
    </source>
</evidence>
<dbReference type="RefSeq" id="WP_009182010.1">
    <property type="nucleotide sequence ID" value="NZ_CM001368.1"/>
</dbReference>
<dbReference type="HOGENOM" id="CLU_071415_3_2_7"/>
<name>G7Q9K3_9BACT</name>
<dbReference type="InterPro" id="IPR036196">
    <property type="entry name" value="Ptyr_pPase_sf"/>
</dbReference>
<proteinExistence type="predicted"/>
<evidence type="ECO:0000313" key="3">
    <source>
        <dbReference type="EMBL" id="EHJ48643.1"/>
    </source>
</evidence>
<keyword evidence="4" id="KW-1185">Reference proteome</keyword>
<dbReference type="InterPro" id="IPR023485">
    <property type="entry name" value="Ptyr_pPase"/>
</dbReference>
<accession>G7Q9K3</accession>
<evidence type="ECO:0000256" key="1">
    <source>
        <dbReference type="ARBA" id="ARBA00022849"/>
    </source>
</evidence>
<dbReference type="GO" id="GO:0046685">
    <property type="term" value="P:response to arsenic-containing substance"/>
    <property type="evidence" value="ECO:0007669"/>
    <property type="project" value="UniProtKB-KW"/>
</dbReference>